<organism evidence="1 2">
    <name type="scientific">Yersinia frederiksenii</name>
    <dbReference type="NCBI Taxonomy" id="29484"/>
    <lineage>
        <taxon>Bacteria</taxon>
        <taxon>Pseudomonadati</taxon>
        <taxon>Pseudomonadota</taxon>
        <taxon>Gammaproteobacteria</taxon>
        <taxon>Enterobacterales</taxon>
        <taxon>Yersiniaceae</taxon>
        <taxon>Yersinia</taxon>
    </lineage>
</organism>
<evidence type="ECO:0000313" key="2">
    <source>
        <dbReference type="Proteomes" id="UP000046784"/>
    </source>
</evidence>
<evidence type="ECO:0000313" key="1">
    <source>
        <dbReference type="EMBL" id="CFR10106.1"/>
    </source>
</evidence>
<sequence length="49" mass="5658">MANILATKYLHTLNPSIILKQKNINVVRRLLINRRAINSVSRRLNCQGE</sequence>
<reference evidence="1 2" key="1">
    <citation type="submission" date="2015-03" db="EMBL/GenBank/DDBJ databases">
        <authorList>
            <consortium name="Pathogen Informatics"/>
            <person name="Murphy D."/>
        </authorList>
    </citation>
    <scope>NUCLEOTIDE SEQUENCE [LARGE SCALE GENOMIC DNA]</scope>
    <source>
        <strain evidence="1 2">3400/83</strain>
    </source>
</reference>
<proteinExistence type="predicted"/>
<accession>A0AAI8ZTP4</accession>
<comment type="caution">
    <text evidence="1">The sequence shown here is derived from an EMBL/GenBank/DDBJ whole genome shotgun (WGS) entry which is preliminary data.</text>
</comment>
<gene>
    <name evidence="1" type="ORF">ERS008524_03471</name>
</gene>
<dbReference type="AlphaFoldDB" id="A0AAI8ZTP4"/>
<name>A0AAI8ZTP4_YERFR</name>
<dbReference type="Proteomes" id="UP000046784">
    <property type="component" value="Unassembled WGS sequence"/>
</dbReference>
<protein>
    <submittedName>
        <fullName evidence="1">Uncharacterized protein</fullName>
    </submittedName>
</protein>
<dbReference type="EMBL" id="CGCB01000028">
    <property type="protein sequence ID" value="CFR10106.1"/>
    <property type="molecule type" value="Genomic_DNA"/>
</dbReference>